<keyword evidence="8" id="KW-1185">Reference proteome</keyword>
<comment type="subunit">
    <text evidence="2">Homohexamer.</text>
</comment>
<feature type="binding site" evidence="6">
    <location>
        <position position="321"/>
    </location>
    <ligand>
        <name>a divalent metal cation</name>
        <dbReference type="ChEBI" id="CHEBI:60240"/>
        <label>1</label>
    </ligand>
</feature>
<dbReference type="PANTHER" id="PTHR13799">
    <property type="entry name" value="NGG1 INTERACTING FACTOR 3"/>
    <property type="match status" value="1"/>
</dbReference>
<gene>
    <name evidence="7" type="ORF">DSM101010T_26030</name>
</gene>
<dbReference type="EMBL" id="BLVO01000013">
    <property type="protein sequence ID" value="GFM34238.1"/>
    <property type="molecule type" value="Genomic_DNA"/>
</dbReference>
<reference evidence="7 8" key="1">
    <citation type="submission" date="2020-05" db="EMBL/GenBank/DDBJ databases">
        <title>Draft genome sequence of Desulfovibrio sp. strain HN2T.</title>
        <authorList>
            <person name="Ueno A."/>
            <person name="Tamazawa S."/>
            <person name="Tamamura S."/>
            <person name="Murakami T."/>
            <person name="Kiyama T."/>
            <person name="Inomata H."/>
            <person name="Amano Y."/>
            <person name="Miyakawa K."/>
            <person name="Tamaki H."/>
            <person name="Naganuma T."/>
            <person name="Kaneko K."/>
        </authorList>
    </citation>
    <scope>NUCLEOTIDE SEQUENCE [LARGE SCALE GENOMIC DNA]</scope>
    <source>
        <strain evidence="7 8">HN2</strain>
    </source>
</reference>
<dbReference type="FunFam" id="3.40.1390.30:FF:000001">
    <property type="entry name" value="GTP cyclohydrolase 1 type 2"/>
    <property type="match status" value="1"/>
</dbReference>
<dbReference type="SUPFAM" id="SSF102705">
    <property type="entry name" value="NIF3 (NGG1p interacting factor 3)-like"/>
    <property type="match status" value="1"/>
</dbReference>
<dbReference type="Proteomes" id="UP000503840">
    <property type="component" value="Unassembled WGS sequence"/>
</dbReference>
<dbReference type="InterPro" id="IPR002678">
    <property type="entry name" value="DUF34/NIF3"/>
</dbReference>
<evidence type="ECO:0000313" key="8">
    <source>
        <dbReference type="Proteomes" id="UP000503840"/>
    </source>
</evidence>
<feature type="binding site" evidence="6">
    <location>
        <position position="127"/>
    </location>
    <ligand>
        <name>a divalent metal cation</name>
        <dbReference type="ChEBI" id="CHEBI:60240"/>
        <label>1</label>
    </ligand>
</feature>
<comment type="caution">
    <text evidence="7">The sequence shown here is derived from an EMBL/GenBank/DDBJ whole genome shotgun (WGS) entry which is preliminary data.</text>
</comment>
<evidence type="ECO:0000256" key="4">
    <source>
        <dbReference type="ARBA" id="ARBA00022723"/>
    </source>
</evidence>
<name>A0A7J0BKX4_9BACT</name>
<dbReference type="InterPro" id="IPR017221">
    <property type="entry name" value="DUF34/NIF3_bac"/>
</dbReference>
<comment type="similarity">
    <text evidence="1 5">Belongs to the GTP cyclohydrolase I type 2/NIF3 family.</text>
</comment>
<accession>A0A7J0BKX4</accession>
<dbReference type="AlphaFoldDB" id="A0A7J0BKX4"/>
<evidence type="ECO:0000256" key="1">
    <source>
        <dbReference type="ARBA" id="ARBA00006964"/>
    </source>
</evidence>
<evidence type="ECO:0000256" key="3">
    <source>
        <dbReference type="ARBA" id="ARBA00022112"/>
    </source>
</evidence>
<dbReference type="InterPro" id="IPR036069">
    <property type="entry name" value="DUF34/NIF3_sf"/>
</dbReference>
<dbReference type="NCBIfam" id="TIGR00486">
    <property type="entry name" value="YbgI_SA1388"/>
    <property type="match status" value="1"/>
</dbReference>
<feature type="binding site" evidence="6">
    <location>
        <position position="89"/>
    </location>
    <ligand>
        <name>a divalent metal cation</name>
        <dbReference type="ChEBI" id="CHEBI:60240"/>
        <label>1</label>
    </ligand>
</feature>
<organism evidence="7 8">
    <name type="scientific">Desulfovibrio subterraneus</name>
    <dbReference type="NCBI Taxonomy" id="2718620"/>
    <lineage>
        <taxon>Bacteria</taxon>
        <taxon>Pseudomonadati</taxon>
        <taxon>Thermodesulfobacteriota</taxon>
        <taxon>Desulfovibrionia</taxon>
        <taxon>Desulfovibrionales</taxon>
        <taxon>Desulfovibrionaceae</taxon>
        <taxon>Desulfovibrio</taxon>
    </lineage>
</organism>
<evidence type="ECO:0000256" key="5">
    <source>
        <dbReference type="PIRNR" id="PIRNR037489"/>
    </source>
</evidence>
<evidence type="ECO:0000313" key="7">
    <source>
        <dbReference type="EMBL" id="GFM34238.1"/>
    </source>
</evidence>
<dbReference type="Gene3D" id="3.40.1390.30">
    <property type="entry name" value="NIF3 (NGG1p interacting factor 3)-like"/>
    <property type="match status" value="2"/>
</dbReference>
<dbReference type="PIRSF" id="PIRSF037489">
    <property type="entry name" value="UCP037489_NIF3_YqfO"/>
    <property type="match status" value="1"/>
</dbReference>
<proteinExistence type="inferred from homology"/>
<sequence length="358" mass="38989">MHDANGTQVLSSDLFAEAPVFLRQTMKAQELIAAIEQTAIPAGAASWDKCGVQVAGRRHSVRSVAVALDPTLDTVERALALGVDFILTHHPLSMKPRFLDSIDDHYRTVAALIESKVWLYSAHTTLDANPEGPVSWLADELALEERKLVEPTRLFEIESFAFTAPAAFDMQLLTAWAAEEGVENAIRNGDLIRVTCLQDKASALRARIANELGEVPVFLACPTQKPAALLGFGCIGTLPEPMTYDRFCDTLANVVERDYWVTSGHVPGTVSTVAYCTGSGSSLADTAFRMGADVFITGDVKYHSALDAIGCLIDVGHFSLEEEMMRRFAMQLGESLPDLQIFYLPAQDPMRLAVTGAR</sequence>
<protein>
    <recommendedName>
        <fullName evidence="3 5">GTP cyclohydrolase 1 type 2 homolog</fullName>
    </recommendedName>
</protein>
<feature type="binding site" evidence="6">
    <location>
        <position position="317"/>
    </location>
    <ligand>
        <name>a divalent metal cation</name>
        <dbReference type="ChEBI" id="CHEBI:60240"/>
        <label>1</label>
    </ligand>
</feature>
<evidence type="ECO:0000256" key="6">
    <source>
        <dbReference type="PIRSR" id="PIRSR602678-1"/>
    </source>
</evidence>
<feature type="binding site" evidence="6">
    <location>
        <position position="90"/>
    </location>
    <ligand>
        <name>a divalent metal cation</name>
        <dbReference type="ChEBI" id="CHEBI:60240"/>
        <label>1</label>
    </ligand>
</feature>
<dbReference type="Pfam" id="PF01784">
    <property type="entry name" value="DUF34_NIF3"/>
    <property type="match status" value="1"/>
</dbReference>
<dbReference type="GO" id="GO:0005737">
    <property type="term" value="C:cytoplasm"/>
    <property type="evidence" value="ECO:0007669"/>
    <property type="project" value="TreeGrafter"/>
</dbReference>
<keyword evidence="4 5" id="KW-0479">Metal-binding</keyword>
<dbReference type="GO" id="GO:0046872">
    <property type="term" value="F:metal ion binding"/>
    <property type="evidence" value="ECO:0007669"/>
    <property type="project" value="UniProtKB-UniRule"/>
</dbReference>
<evidence type="ECO:0000256" key="2">
    <source>
        <dbReference type="ARBA" id="ARBA00011643"/>
    </source>
</evidence>
<dbReference type="PANTHER" id="PTHR13799:SF14">
    <property type="entry name" value="GTP CYCLOHYDROLASE 1 TYPE 2 HOMOLOG"/>
    <property type="match status" value="1"/>
</dbReference>